<dbReference type="WBParaSite" id="SBAD_0000465101-mRNA-1">
    <property type="protein sequence ID" value="SBAD_0000465101-mRNA-1"/>
    <property type="gene ID" value="SBAD_0000465101"/>
</dbReference>
<protein>
    <submittedName>
        <fullName evidence="14">G_PROTEIN_RECEP_F1_2 domain-containing protein</fullName>
    </submittedName>
</protein>
<keyword evidence="5 9" id="KW-0297">G-protein coupled receptor</keyword>
<evidence type="ECO:0000256" key="7">
    <source>
        <dbReference type="ARBA" id="ARBA00023170"/>
    </source>
</evidence>
<keyword evidence="8 9" id="KW-0807">Transducer</keyword>
<evidence type="ECO:0000313" key="13">
    <source>
        <dbReference type="Proteomes" id="UP000270296"/>
    </source>
</evidence>
<evidence type="ECO:0000256" key="6">
    <source>
        <dbReference type="ARBA" id="ARBA00023136"/>
    </source>
</evidence>
<reference evidence="12 13" key="2">
    <citation type="submission" date="2018-11" db="EMBL/GenBank/DDBJ databases">
        <authorList>
            <consortium name="Pathogen Informatics"/>
        </authorList>
    </citation>
    <scope>NUCLEOTIDE SEQUENCE [LARGE SCALE GENOMIC DNA]</scope>
</reference>
<name>A0A183ILG4_9BILA</name>
<dbReference type="OrthoDB" id="9046662at2759"/>
<feature type="transmembrane region" description="Helical" evidence="10">
    <location>
        <begin position="177"/>
        <end position="199"/>
    </location>
</feature>
<comment type="subcellular location">
    <subcellularLocation>
        <location evidence="1">Membrane</location>
        <topology evidence="1">Multi-pass membrane protein</topology>
    </subcellularLocation>
</comment>
<dbReference type="CDD" id="cd15203">
    <property type="entry name" value="7tmA_NPYR-like"/>
    <property type="match status" value="1"/>
</dbReference>
<keyword evidence="7 9" id="KW-0675">Receptor</keyword>
<dbReference type="PROSITE" id="PS50262">
    <property type="entry name" value="G_PROTEIN_RECEP_F1_2"/>
    <property type="match status" value="1"/>
</dbReference>
<accession>A0A183ILG4</accession>
<dbReference type="Pfam" id="PF00001">
    <property type="entry name" value="7tm_1"/>
    <property type="match status" value="1"/>
</dbReference>
<feature type="transmembrane region" description="Helical" evidence="10">
    <location>
        <begin position="59"/>
        <end position="84"/>
    </location>
</feature>
<reference evidence="14" key="1">
    <citation type="submission" date="2016-06" db="UniProtKB">
        <authorList>
            <consortium name="WormBaseParasite"/>
        </authorList>
    </citation>
    <scope>IDENTIFICATION</scope>
</reference>
<dbReference type="GO" id="GO:0042923">
    <property type="term" value="F:neuropeptide binding"/>
    <property type="evidence" value="ECO:0007669"/>
    <property type="project" value="TreeGrafter"/>
</dbReference>
<feature type="transmembrane region" description="Helical" evidence="10">
    <location>
        <begin position="96"/>
        <end position="123"/>
    </location>
</feature>
<evidence type="ECO:0000313" key="12">
    <source>
        <dbReference type="EMBL" id="VDP04435.1"/>
    </source>
</evidence>
<evidence type="ECO:0000313" key="14">
    <source>
        <dbReference type="WBParaSite" id="SBAD_0000465101-mRNA-1"/>
    </source>
</evidence>
<dbReference type="GO" id="GO:0005886">
    <property type="term" value="C:plasma membrane"/>
    <property type="evidence" value="ECO:0007669"/>
    <property type="project" value="TreeGrafter"/>
</dbReference>
<feature type="transmembrane region" description="Helical" evidence="10">
    <location>
        <begin position="239"/>
        <end position="258"/>
    </location>
</feature>
<feature type="transmembrane region" description="Helical" evidence="10">
    <location>
        <begin position="278"/>
        <end position="301"/>
    </location>
</feature>
<dbReference type="InterPro" id="IPR000611">
    <property type="entry name" value="NPY_rcpt"/>
</dbReference>
<dbReference type="GO" id="GO:0004983">
    <property type="term" value="F:neuropeptide Y receptor activity"/>
    <property type="evidence" value="ECO:0007669"/>
    <property type="project" value="InterPro"/>
</dbReference>
<evidence type="ECO:0000256" key="4">
    <source>
        <dbReference type="ARBA" id="ARBA00022989"/>
    </source>
</evidence>
<evidence type="ECO:0000256" key="9">
    <source>
        <dbReference type="RuleBase" id="RU000688"/>
    </source>
</evidence>
<dbReference type="PROSITE" id="PS00237">
    <property type="entry name" value="G_PROTEIN_RECEP_F1_1"/>
    <property type="match status" value="1"/>
</dbReference>
<dbReference type="EMBL" id="UZAM01008331">
    <property type="protein sequence ID" value="VDP04435.1"/>
    <property type="molecule type" value="Genomic_DNA"/>
</dbReference>
<dbReference type="SUPFAM" id="SSF81321">
    <property type="entry name" value="Family A G protein-coupled receptor-like"/>
    <property type="match status" value="1"/>
</dbReference>
<proteinExistence type="inferred from homology"/>
<feature type="transmembrane region" description="Helical" evidence="10">
    <location>
        <begin position="135"/>
        <end position="151"/>
    </location>
</feature>
<evidence type="ECO:0000256" key="8">
    <source>
        <dbReference type="ARBA" id="ARBA00023224"/>
    </source>
</evidence>
<dbReference type="PRINTS" id="PR00237">
    <property type="entry name" value="GPCRRHODOPSN"/>
</dbReference>
<feature type="domain" description="G-protein coupled receptors family 1 profile" evidence="11">
    <location>
        <begin position="39"/>
        <end position="298"/>
    </location>
</feature>
<evidence type="ECO:0000256" key="1">
    <source>
        <dbReference type="ARBA" id="ARBA00004141"/>
    </source>
</evidence>
<organism evidence="14">
    <name type="scientific">Soboliphyme baturini</name>
    <dbReference type="NCBI Taxonomy" id="241478"/>
    <lineage>
        <taxon>Eukaryota</taxon>
        <taxon>Metazoa</taxon>
        <taxon>Ecdysozoa</taxon>
        <taxon>Nematoda</taxon>
        <taxon>Enoplea</taxon>
        <taxon>Dorylaimia</taxon>
        <taxon>Dioctophymatida</taxon>
        <taxon>Dioctophymatoidea</taxon>
        <taxon>Soboliphymatidae</taxon>
        <taxon>Soboliphyme</taxon>
    </lineage>
</organism>
<comment type="similarity">
    <text evidence="2 9">Belongs to the G-protein coupled receptor 1 family.</text>
</comment>
<sequence length="339" mass="38679">MAGHNECINFALYARDAYGDFTTVFGAMYASIFFVGITGNICVILSVARNPALQSVRNLFIVSLSCSDIVVCLTSVPITPIAIVVKNWIFGVPMCYIFPLFQCMSILISTFTLMAIAVDRYILIIHPTKQPLQKRHAVAMIVGIWTCSYELKADVSNDTRYCGVFCGEDWSSNSGRMVYGSIVLILQFVIPLIVITFCYTRISLKVSNGLAVRRARESSSCFLSNSRFRKAIRRRQRTNRMLISMVVIFAVCWFLQVLSNVLRDFDALPYFIIMQPYFYALLFHCIAMTSTLWNPLLYAWLNETFRDTFFEILPCLKSVIRKADTVSEIEEEQMKLNQQ</sequence>
<keyword evidence="4 10" id="KW-1133">Transmembrane helix</keyword>
<feature type="transmembrane region" description="Helical" evidence="10">
    <location>
        <begin position="27"/>
        <end position="47"/>
    </location>
</feature>
<dbReference type="PRINTS" id="PR01012">
    <property type="entry name" value="NRPEPTIDEYR"/>
</dbReference>
<dbReference type="GO" id="GO:0043005">
    <property type="term" value="C:neuron projection"/>
    <property type="evidence" value="ECO:0007669"/>
    <property type="project" value="TreeGrafter"/>
</dbReference>
<evidence type="ECO:0000256" key="2">
    <source>
        <dbReference type="ARBA" id="ARBA00010663"/>
    </source>
</evidence>
<gene>
    <name evidence="12" type="ORF">SBAD_LOCUS4460</name>
</gene>
<dbReference type="PANTHER" id="PTHR24235">
    <property type="entry name" value="NEUROPEPTIDE Y RECEPTOR"/>
    <property type="match status" value="1"/>
</dbReference>
<keyword evidence="13" id="KW-1185">Reference proteome</keyword>
<keyword evidence="6 10" id="KW-0472">Membrane</keyword>
<dbReference type="AlphaFoldDB" id="A0A183ILG4"/>
<dbReference type="InterPro" id="IPR017452">
    <property type="entry name" value="GPCR_Rhodpsn_7TM"/>
</dbReference>
<evidence type="ECO:0000256" key="5">
    <source>
        <dbReference type="ARBA" id="ARBA00023040"/>
    </source>
</evidence>
<evidence type="ECO:0000256" key="10">
    <source>
        <dbReference type="SAM" id="Phobius"/>
    </source>
</evidence>
<dbReference type="PANTHER" id="PTHR24235:SF18">
    <property type="entry name" value="G-PROTEIN COUPLED RECEPTORS FAMILY 1 PROFILE DOMAIN-CONTAINING PROTEIN"/>
    <property type="match status" value="1"/>
</dbReference>
<dbReference type="Gene3D" id="1.20.1070.10">
    <property type="entry name" value="Rhodopsin 7-helix transmembrane proteins"/>
    <property type="match status" value="1"/>
</dbReference>
<evidence type="ECO:0000259" key="11">
    <source>
        <dbReference type="PROSITE" id="PS50262"/>
    </source>
</evidence>
<evidence type="ECO:0000256" key="3">
    <source>
        <dbReference type="ARBA" id="ARBA00022692"/>
    </source>
</evidence>
<dbReference type="InterPro" id="IPR000276">
    <property type="entry name" value="GPCR_Rhodpsn"/>
</dbReference>
<dbReference type="Proteomes" id="UP000270296">
    <property type="component" value="Unassembled WGS sequence"/>
</dbReference>
<dbReference type="SMART" id="SM01381">
    <property type="entry name" value="7TM_GPCR_Srsx"/>
    <property type="match status" value="1"/>
</dbReference>
<keyword evidence="3 9" id="KW-0812">Transmembrane</keyword>